<dbReference type="InterPro" id="IPR028082">
    <property type="entry name" value="Peripla_BP_I"/>
</dbReference>
<name>A0A8C1KBQ9_CYPCA</name>
<evidence type="ECO:0000256" key="9">
    <source>
        <dbReference type="ARBA" id="ARBA00023136"/>
    </source>
</evidence>
<keyword evidence="3" id="KW-0597">Phosphoprotein</keyword>
<evidence type="ECO:0000256" key="17">
    <source>
        <dbReference type="ARBA" id="ARBA00023303"/>
    </source>
</evidence>
<dbReference type="CDD" id="cd13727">
    <property type="entry name" value="PBP2_iGluR_AMPA_GluR4"/>
    <property type="match status" value="1"/>
</dbReference>
<evidence type="ECO:0000256" key="3">
    <source>
        <dbReference type="ARBA" id="ARBA00022553"/>
    </source>
</evidence>
<keyword evidence="17 23" id="KW-0407">Ion channel</keyword>
<comment type="function">
    <text evidence="23">Receptor for glutamate that functions as a ligand-gated ion channel in the central nervous system and plays an important role in excitatory synaptic transmission. L-glutamate acts as an excitatory neurotransmitter at many synapses in the central nervous system.</text>
</comment>
<evidence type="ECO:0000259" key="25">
    <source>
        <dbReference type="SMART" id="SM00918"/>
    </source>
</evidence>
<feature type="binding site" evidence="20">
    <location>
        <position position="644"/>
    </location>
    <ligand>
        <name>L-glutamate</name>
        <dbReference type="ChEBI" id="CHEBI:29985"/>
    </ligand>
</feature>
<reference evidence="26" key="2">
    <citation type="submission" date="2025-09" db="UniProtKB">
        <authorList>
            <consortium name="Ensembl"/>
        </authorList>
    </citation>
    <scope>IDENTIFICATION</scope>
</reference>
<dbReference type="Pfam" id="PF01094">
    <property type="entry name" value="ANF_receptor"/>
    <property type="match status" value="1"/>
</dbReference>
<evidence type="ECO:0000256" key="8">
    <source>
        <dbReference type="ARBA" id="ARBA00023065"/>
    </source>
</evidence>
<evidence type="ECO:0000256" key="1">
    <source>
        <dbReference type="ARBA" id="ARBA00022448"/>
    </source>
</evidence>
<sequence length="780" mass="88143">MCFFPPLFHFSSLLSFLATHSLSLLPNASEAPFNLVPHVDNIETANSFAVTNAFCSQYSRGVFAIFGLYDKRSVHTLTSFCGALHISLITPSFPTEGESQFILQLRPSIRGALLSLLDHYDWNRFVFLYDTDRGYSILQAIMEKAGQNSWQVSAICVENFNDASYRQLLEDLDRRQEKTFVIDLEAERLNNMLEQIVSVGKHVKGYHYIMANLGFKDINLERFMHGGANVTGFQLVDFSNPMVIKLMQRWNKLDQREYPGSDYTSALTYDGVMVMAEAFRNLRRQKVDISRRGNAGDCLANPAAPWNQGIDMERTLKQVRLQGLTGNVQFDHYGRRVNYTMDVFELKSNGPRRIGYWNDADKLVLTQDQALLPNETSGMENRTVIVTTIMEGPYVMLKKNWEMYEGNEQYEGYCVDLAYEIAKHIGFKYKISIVPDGKYGARDPETKIWNGMVGELVYGKAEIAVAPLTITLVREEVIDFSKPFMSLGISIMIKKPQKSKPGVFSFLDPLAYEIWMCIVFAYIGVSVVLFLVSRFSPYEWHTEEPEEGTDGLPSDQPPNEFGIFNSLWFSLGAFMQQGCDISPRSLSGRIVGGVWWFFTLIIISSYTANLAAFLTVERMVSPIESAEDLAKQTDIAYGTLDSGSTKEFFRRSKIAVYEKMWSYMKSAEPTVFTKTTAEGVARVRKSKGKYAFLLESTMNEYTEQRKPCDTMKVGGNLDSKGYGVATPKGSQLRSAVNLAVLKLNEQGLLDKLKNKWWYDKGECGSGGGGEKVSHYVNQRG</sequence>
<evidence type="ECO:0000256" key="16">
    <source>
        <dbReference type="ARBA" id="ARBA00023288"/>
    </source>
</evidence>
<keyword evidence="9 23" id="KW-0472">Membrane</keyword>
<dbReference type="Pfam" id="PF00060">
    <property type="entry name" value="Lig_chan"/>
    <property type="match status" value="1"/>
</dbReference>
<organism evidence="26 27">
    <name type="scientific">Cyprinus carpio</name>
    <name type="common">Common carp</name>
    <dbReference type="NCBI Taxonomy" id="7962"/>
    <lineage>
        <taxon>Eukaryota</taxon>
        <taxon>Metazoa</taxon>
        <taxon>Chordata</taxon>
        <taxon>Craniata</taxon>
        <taxon>Vertebrata</taxon>
        <taxon>Euteleostomi</taxon>
        <taxon>Actinopterygii</taxon>
        <taxon>Neopterygii</taxon>
        <taxon>Teleostei</taxon>
        <taxon>Ostariophysi</taxon>
        <taxon>Cypriniformes</taxon>
        <taxon>Cyprinidae</taxon>
        <taxon>Cyprininae</taxon>
        <taxon>Cyprinus</taxon>
    </lineage>
</organism>
<feature type="domain" description="Ionotropic glutamate receptor C-terminal" evidence="24">
    <location>
        <begin position="383"/>
        <end position="759"/>
    </location>
</feature>
<evidence type="ECO:0000256" key="12">
    <source>
        <dbReference type="ARBA" id="ARBA00023170"/>
    </source>
</evidence>
<feature type="binding site" evidence="20">
    <location>
        <position position="695"/>
    </location>
    <ligand>
        <name>L-glutamate</name>
        <dbReference type="ChEBI" id="CHEBI:29985"/>
    </ligand>
</feature>
<dbReference type="InterPro" id="IPR019594">
    <property type="entry name" value="Glu/Gly-bd"/>
</dbReference>
<evidence type="ECO:0000256" key="18">
    <source>
        <dbReference type="ARBA" id="ARBA00034104"/>
    </source>
</evidence>
<dbReference type="InterPro" id="IPR001828">
    <property type="entry name" value="ANF_lig-bd_rcpt"/>
</dbReference>
<protein>
    <recommendedName>
        <fullName evidence="23">Glutamate receptor</fullName>
    </recommendedName>
</protein>
<dbReference type="SUPFAM" id="SSF53850">
    <property type="entry name" value="Periplasmic binding protein-like II"/>
    <property type="match status" value="1"/>
</dbReference>
<reference evidence="26" key="1">
    <citation type="submission" date="2025-08" db="UniProtKB">
        <authorList>
            <consortium name="Ensembl"/>
        </authorList>
    </citation>
    <scope>IDENTIFICATION</scope>
</reference>
<dbReference type="FunFam" id="1.10.287.70:FF:000067">
    <property type="entry name" value="glutamate receptor 2 isoform X1"/>
    <property type="match status" value="1"/>
</dbReference>
<dbReference type="GO" id="GO:0045211">
    <property type="term" value="C:postsynaptic membrane"/>
    <property type="evidence" value="ECO:0007669"/>
    <property type="project" value="UniProtKB-SubCell"/>
</dbReference>
<keyword evidence="14 23" id="KW-0628">Postsynaptic cell membrane</keyword>
<dbReference type="Pfam" id="PF10613">
    <property type="entry name" value="Lig_chan-Glu_bd"/>
    <property type="match status" value="1"/>
</dbReference>
<feature type="binding site" evidence="20">
    <location>
        <position position="469"/>
    </location>
    <ligand>
        <name>L-glutamate</name>
        <dbReference type="ChEBI" id="CHEBI:29985"/>
    </ligand>
</feature>
<keyword evidence="11 22" id="KW-1015">Disulfide bond</keyword>
<dbReference type="Ensembl" id="ENSCCRT00010048425.1">
    <property type="protein sequence ID" value="ENSCCRP00010044146.1"/>
    <property type="gene ID" value="ENSCCRG00010011348.1"/>
</dbReference>
<evidence type="ECO:0000313" key="26">
    <source>
        <dbReference type="Ensembl" id="ENSCCRP00010044146.1"/>
    </source>
</evidence>
<feature type="transmembrane region" description="Helical" evidence="23">
    <location>
        <begin position="594"/>
        <end position="616"/>
    </location>
</feature>
<dbReference type="SMART" id="SM00918">
    <property type="entry name" value="Lig_chan-Glu_bd"/>
    <property type="match status" value="1"/>
</dbReference>
<feature type="transmembrane region" description="Helical" evidence="23">
    <location>
        <begin position="510"/>
        <end position="532"/>
    </location>
</feature>
<keyword evidence="2 23" id="KW-1003">Cell membrane</keyword>
<comment type="subcellular location">
    <subcellularLocation>
        <location evidence="18 23">Postsynaptic cell membrane</location>
        <topology evidence="18 23">Multi-pass membrane protein</topology>
    </subcellularLocation>
</comment>
<keyword evidence="12 23" id="KW-0675">Receptor</keyword>
<keyword evidence="1 23" id="KW-0813">Transport</keyword>
<feature type="site" description="Interaction with the cone snail toxin Con-ikot-ikot" evidence="21">
    <location>
        <position position="650"/>
    </location>
</feature>
<dbReference type="InterPro" id="IPR001508">
    <property type="entry name" value="Iono_Glu_rcpt_met"/>
</dbReference>
<feature type="disulfide bond" evidence="22">
    <location>
        <begin position="55"/>
        <end position="298"/>
    </location>
</feature>
<dbReference type="FunFam" id="3.40.190.10:FF:000001">
    <property type="entry name" value="Glutamate receptor ionotropic, kainate 2"/>
    <property type="match status" value="1"/>
</dbReference>
<feature type="binding site" evidence="20">
    <location>
        <position position="474"/>
    </location>
    <ligand>
        <name>L-glutamate</name>
        <dbReference type="ChEBI" id="CHEBI:29985"/>
    </ligand>
</feature>
<dbReference type="PANTHER" id="PTHR18966">
    <property type="entry name" value="IONOTROPIC GLUTAMATE RECEPTOR"/>
    <property type="match status" value="1"/>
</dbReference>
<dbReference type="FunFam" id="3.40.50.2300:FF:000004">
    <property type="entry name" value="Glutamate receptor, ionotropic, AMPA 2"/>
    <property type="match status" value="1"/>
</dbReference>
<feature type="binding site" evidence="20">
    <location>
        <position position="467"/>
    </location>
    <ligand>
        <name>L-glutamate</name>
        <dbReference type="ChEBI" id="CHEBI:29985"/>
    </ligand>
</feature>
<dbReference type="FunFam" id="3.40.190.10:FF:000666">
    <property type="entry name" value="Glutamate receptor, ionotropic, AMPA 2a"/>
    <property type="match status" value="1"/>
</dbReference>
<feature type="site" description="Interaction with the cone snail toxin Con-ikot-ikot" evidence="21">
    <location>
        <position position="442"/>
    </location>
</feature>
<feature type="chain" id="PRO_5034751029" description="Glutamate receptor" evidence="23">
    <location>
        <begin position="24"/>
        <end position="780"/>
    </location>
</feature>
<evidence type="ECO:0000256" key="22">
    <source>
        <dbReference type="PIRSR" id="PIRSR601508-3"/>
    </source>
</evidence>
<keyword evidence="16" id="KW-0449">Lipoprotein</keyword>
<comment type="similarity">
    <text evidence="23">Belongs to the glutamate-gated ion channel (TC 1.A.10.1) family.</text>
</comment>
<evidence type="ECO:0000256" key="15">
    <source>
        <dbReference type="ARBA" id="ARBA00023286"/>
    </source>
</evidence>
<feature type="domain" description="Ionotropic glutamate receptor L-glutamate and glycine-binding" evidence="25">
    <location>
        <begin position="393"/>
        <end position="458"/>
    </location>
</feature>
<keyword evidence="6 23" id="KW-1133">Transmembrane helix</keyword>
<evidence type="ECO:0000256" key="14">
    <source>
        <dbReference type="ARBA" id="ARBA00023257"/>
    </source>
</evidence>
<keyword evidence="5 23" id="KW-0732">Signal</keyword>
<keyword evidence="27" id="KW-1185">Reference proteome</keyword>
<dbReference type="Gene3D" id="1.10.287.70">
    <property type="match status" value="1"/>
</dbReference>
<evidence type="ECO:0000256" key="2">
    <source>
        <dbReference type="ARBA" id="ARBA00022475"/>
    </source>
</evidence>
<keyword evidence="8 23" id="KW-0406">Ion transport</keyword>
<dbReference type="PRINTS" id="PR00177">
    <property type="entry name" value="NMDARECEPTOR"/>
</dbReference>
<feature type="disulfide bond" evidence="22">
    <location>
        <begin position="708"/>
        <end position="763"/>
    </location>
</feature>
<dbReference type="InterPro" id="IPR001320">
    <property type="entry name" value="Iontro_rcpt_C"/>
</dbReference>
<keyword evidence="15 23" id="KW-1071">Ligand-gated ion channel</keyword>
<accession>A0A8C1KBQ9</accession>
<evidence type="ECO:0000256" key="10">
    <source>
        <dbReference type="ARBA" id="ARBA00023139"/>
    </source>
</evidence>
<evidence type="ECO:0000256" key="23">
    <source>
        <dbReference type="RuleBase" id="RU367118"/>
    </source>
</evidence>
<evidence type="ECO:0000256" key="11">
    <source>
        <dbReference type="ARBA" id="ARBA00023157"/>
    </source>
</evidence>
<feature type="signal peptide" evidence="23">
    <location>
        <begin position="1"/>
        <end position="23"/>
    </location>
</feature>
<dbReference type="SUPFAM" id="SSF53822">
    <property type="entry name" value="Periplasmic binding protein-like I"/>
    <property type="match status" value="1"/>
</dbReference>
<dbReference type="Gene3D" id="3.40.190.10">
    <property type="entry name" value="Periplasmic binding protein-like II"/>
    <property type="match status" value="2"/>
</dbReference>
<evidence type="ECO:0000256" key="21">
    <source>
        <dbReference type="PIRSR" id="PIRSR601508-2"/>
    </source>
</evidence>
<dbReference type="AlphaFoldDB" id="A0A8C1KBQ9"/>
<dbReference type="SMART" id="SM00079">
    <property type="entry name" value="PBPe"/>
    <property type="match status" value="1"/>
</dbReference>
<evidence type="ECO:0000256" key="6">
    <source>
        <dbReference type="ARBA" id="ARBA00022989"/>
    </source>
</evidence>
<evidence type="ECO:0000256" key="19">
    <source>
        <dbReference type="ARBA" id="ARBA00036634"/>
    </source>
</evidence>
<evidence type="ECO:0000256" key="20">
    <source>
        <dbReference type="PIRSR" id="PIRSR601508-1"/>
    </source>
</evidence>
<evidence type="ECO:0000256" key="5">
    <source>
        <dbReference type="ARBA" id="ARBA00022729"/>
    </source>
</evidence>
<keyword evidence="4 23" id="KW-0812">Transmembrane</keyword>
<feature type="site" description="Interaction with the cone snail toxin Con-ikot-ikot" evidence="21">
    <location>
        <position position="742"/>
    </location>
</feature>
<dbReference type="Gene3D" id="3.40.50.2300">
    <property type="match status" value="2"/>
</dbReference>
<evidence type="ECO:0000256" key="7">
    <source>
        <dbReference type="ARBA" id="ARBA00023018"/>
    </source>
</evidence>
<feature type="site" description="Crucial to convey clamshell closure to channel opening" evidence="21">
    <location>
        <position position="623"/>
    </location>
</feature>
<keyword evidence="13" id="KW-0325">Glycoprotein</keyword>
<dbReference type="GO" id="GO:0022824">
    <property type="term" value="F:transmitter-gated monoatomic ion channel activity"/>
    <property type="evidence" value="ECO:0007669"/>
    <property type="project" value="UniProtKB-ARBA"/>
</dbReference>
<dbReference type="InterPro" id="IPR015683">
    <property type="entry name" value="Ionotropic_Glu_rcpt"/>
</dbReference>
<comment type="catalytic activity">
    <reaction evidence="19">
        <text>Ca(2+)(in) = Ca(2+)(out)</text>
        <dbReference type="Rhea" id="RHEA:29671"/>
        <dbReference type="ChEBI" id="CHEBI:29108"/>
    </reaction>
</comment>
<keyword evidence="10" id="KW-0564">Palmitate</keyword>
<evidence type="ECO:0000256" key="4">
    <source>
        <dbReference type="ARBA" id="ARBA00022692"/>
    </source>
</evidence>
<proteinExistence type="inferred from homology"/>
<keyword evidence="7 23" id="KW-0770">Synapse</keyword>
<dbReference type="SUPFAM" id="SSF81324">
    <property type="entry name" value="Voltage-gated potassium channels"/>
    <property type="match status" value="1"/>
</dbReference>
<evidence type="ECO:0000313" key="27">
    <source>
        <dbReference type="Proteomes" id="UP000694427"/>
    </source>
</evidence>
<dbReference type="Proteomes" id="UP000694427">
    <property type="component" value="Unplaced"/>
</dbReference>
<dbReference type="GO" id="GO:0007166">
    <property type="term" value="P:cell surface receptor signaling pathway"/>
    <property type="evidence" value="ECO:0007669"/>
    <property type="project" value="UniProtKB-ARBA"/>
</dbReference>
<evidence type="ECO:0000256" key="13">
    <source>
        <dbReference type="ARBA" id="ARBA00023180"/>
    </source>
</evidence>
<feature type="binding site" evidence="20">
    <location>
        <position position="645"/>
    </location>
    <ligand>
        <name>L-glutamate</name>
        <dbReference type="ChEBI" id="CHEBI:29985"/>
    </ligand>
</feature>
<evidence type="ECO:0000259" key="24">
    <source>
        <dbReference type="SMART" id="SM00079"/>
    </source>
</evidence>